<reference evidence="2" key="1">
    <citation type="submission" date="2022-08" db="EMBL/GenBank/DDBJ databases">
        <authorList>
            <person name="Gutierrez-Valencia J."/>
        </authorList>
    </citation>
    <scope>NUCLEOTIDE SEQUENCE</scope>
</reference>
<dbReference type="PANTHER" id="PTHR33526:SF4">
    <property type="entry name" value="OS07G0123800 PROTEIN"/>
    <property type="match status" value="1"/>
</dbReference>
<gene>
    <name evidence="2" type="ORF">LITE_LOCUS26125</name>
</gene>
<evidence type="ECO:0000313" key="3">
    <source>
        <dbReference type="Proteomes" id="UP001154282"/>
    </source>
</evidence>
<dbReference type="EMBL" id="CAMGYJ010000006">
    <property type="protein sequence ID" value="CAI0439379.1"/>
    <property type="molecule type" value="Genomic_DNA"/>
</dbReference>
<proteinExistence type="predicted"/>
<dbReference type="Proteomes" id="UP001154282">
    <property type="component" value="Unassembled WGS sequence"/>
</dbReference>
<accession>A0AAV0M0E3</accession>
<sequence length="120" mass="12868">MSQLSDHLRYDAVATMGCPTPYTASLPRSYSVGGGGGSTNSRSDYSELIRTDSVRGNNRRKVSRSYSVGLGRIEEEKSGDFGEDRAASSDAFRRSRSCAVSATGGVFARTATAGKFRQQL</sequence>
<organism evidence="2 3">
    <name type="scientific">Linum tenue</name>
    <dbReference type="NCBI Taxonomy" id="586396"/>
    <lineage>
        <taxon>Eukaryota</taxon>
        <taxon>Viridiplantae</taxon>
        <taxon>Streptophyta</taxon>
        <taxon>Embryophyta</taxon>
        <taxon>Tracheophyta</taxon>
        <taxon>Spermatophyta</taxon>
        <taxon>Magnoliopsida</taxon>
        <taxon>eudicotyledons</taxon>
        <taxon>Gunneridae</taxon>
        <taxon>Pentapetalae</taxon>
        <taxon>rosids</taxon>
        <taxon>fabids</taxon>
        <taxon>Malpighiales</taxon>
        <taxon>Linaceae</taxon>
        <taxon>Linum</taxon>
    </lineage>
</organism>
<feature type="region of interest" description="Disordered" evidence="1">
    <location>
        <begin position="24"/>
        <end position="46"/>
    </location>
</feature>
<protein>
    <submittedName>
        <fullName evidence="2">Uncharacterized protein</fullName>
    </submittedName>
</protein>
<evidence type="ECO:0000313" key="2">
    <source>
        <dbReference type="EMBL" id="CAI0439379.1"/>
    </source>
</evidence>
<name>A0AAV0M0E3_9ROSI</name>
<keyword evidence="3" id="KW-1185">Reference proteome</keyword>
<comment type="caution">
    <text evidence="2">The sequence shown here is derived from an EMBL/GenBank/DDBJ whole genome shotgun (WGS) entry which is preliminary data.</text>
</comment>
<dbReference type="PANTHER" id="PTHR33526">
    <property type="entry name" value="OS07G0123800 PROTEIN"/>
    <property type="match status" value="1"/>
</dbReference>
<dbReference type="AlphaFoldDB" id="A0AAV0M0E3"/>
<evidence type="ECO:0000256" key="1">
    <source>
        <dbReference type="SAM" id="MobiDB-lite"/>
    </source>
</evidence>